<feature type="compositionally biased region" description="Low complexity" evidence="1">
    <location>
        <begin position="10"/>
        <end position="34"/>
    </location>
</feature>
<name>A0A939TQ37_9MICO</name>
<feature type="region of interest" description="Disordered" evidence="1">
    <location>
        <begin position="1"/>
        <end position="66"/>
    </location>
</feature>
<keyword evidence="3" id="KW-1185">Reference proteome</keyword>
<protein>
    <submittedName>
        <fullName evidence="2">Uncharacterized protein</fullName>
    </submittedName>
</protein>
<gene>
    <name evidence="2" type="ORF">J5V96_05985</name>
</gene>
<evidence type="ECO:0000313" key="2">
    <source>
        <dbReference type="EMBL" id="MBO3663060.1"/>
    </source>
</evidence>
<evidence type="ECO:0000313" key="3">
    <source>
        <dbReference type="Proteomes" id="UP000680132"/>
    </source>
</evidence>
<dbReference type="AlphaFoldDB" id="A0A939TQ37"/>
<sequence length="66" mass="6799">MSKLRMGRTASPFFAPGAADPDLALPVDPDLAFPVDPAREDPDFAAPGLDGAGARREEGDEGMGAN</sequence>
<accession>A0A939TQ37</accession>
<evidence type="ECO:0000256" key="1">
    <source>
        <dbReference type="SAM" id="MobiDB-lite"/>
    </source>
</evidence>
<organism evidence="2 3">
    <name type="scientific">Microbacterium stercoris</name>
    <dbReference type="NCBI Taxonomy" id="2820289"/>
    <lineage>
        <taxon>Bacteria</taxon>
        <taxon>Bacillati</taxon>
        <taxon>Actinomycetota</taxon>
        <taxon>Actinomycetes</taxon>
        <taxon>Micrococcales</taxon>
        <taxon>Microbacteriaceae</taxon>
        <taxon>Microbacterium</taxon>
    </lineage>
</organism>
<dbReference type="EMBL" id="JAGFOA010000002">
    <property type="protein sequence ID" value="MBO3663060.1"/>
    <property type="molecule type" value="Genomic_DNA"/>
</dbReference>
<dbReference type="RefSeq" id="WP_208501705.1">
    <property type="nucleotide sequence ID" value="NZ_JAGFOA010000002.1"/>
</dbReference>
<comment type="caution">
    <text evidence="2">The sequence shown here is derived from an EMBL/GenBank/DDBJ whole genome shotgun (WGS) entry which is preliminary data.</text>
</comment>
<dbReference type="Proteomes" id="UP000680132">
    <property type="component" value="Unassembled WGS sequence"/>
</dbReference>
<reference evidence="2" key="1">
    <citation type="submission" date="2021-03" db="EMBL/GenBank/DDBJ databases">
        <title>Microbacterium sp. nov., a novel actinobacterium isolated from cow dung.</title>
        <authorList>
            <person name="Zhang L."/>
        </authorList>
    </citation>
    <scope>NUCLEOTIDE SEQUENCE</scope>
    <source>
        <strain evidence="2">NEAU-LLB</strain>
    </source>
</reference>
<proteinExistence type="predicted"/>